<gene>
    <name evidence="11" type="ORF">AKAME5_001707900</name>
    <name evidence="12" type="ORF">AKAME5_002405000</name>
    <name evidence="10" type="ORF">AKAME5_002831000</name>
</gene>
<dbReference type="EMBL" id="BRZM01000081">
    <property type="protein sequence ID" value="GLD65625.1"/>
    <property type="molecule type" value="Genomic_DNA"/>
</dbReference>
<keyword evidence="6" id="KW-0862">Zinc</keyword>
<evidence type="ECO:0000256" key="6">
    <source>
        <dbReference type="ARBA" id="ARBA00022833"/>
    </source>
</evidence>
<feature type="compositionally biased region" description="Basic and acidic residues" evidence="8">
    <location>
        <begin position="22"/>
        <end position="42"/>
    </location>
</feature>
<evidence type="ECO:0000259" key="9">
    <source>
        <dbReference type="Pfam" id="PF16577"/>
    </source>
</evidence>
<dbReference type="SUPFAM" id="SSF46934">
    <property type="entry name" value="UBA-like"/>
    <property type="match status" value="1"/>
</dbReference>
<dbReference type="InterPro" id="IPR033741">
    <property type="entry name" value="SQSTM_UBA"/>
</dbReference>
<reference evidence="12" key="1">
    <citation type="submission" date="2022-08" db="EMBL/GenBank/DDBJ databases">
        <title>Genome sequencing of akame (Lates japonicus).</title>
        <authorList>
            <person name="Hashiguchi Y."/>
            <person name="Takahashi H."/>
        </authorList>
    </citation>
    <scope>NUCLEOTIDE SEQUENCE</scope>
    <source>
        <strain evidence="12">Kochi</strain>
    </source>
</reference>
<dbReference type="FunFam" id="1.10.8.10:FF:000034">
    <property type="entry name" value="Sequestosome 1"/>
    <property type="match status" value="1"/>
</dbReference>
<feature type="domain" description="Sequestosome-1 UBA" evidence="9">
    <location>
        <begin position="103"/>
        <end position="161"/>
    </location>
</feature>
<keyword evidence="4" id="KW-0479">Metal-binding</keyword>
<evidence type="ECO:0000313" key="12">
    <source>
        <dbReference type="EMBL" id="GLD72725.1"/>
    </source>
</evidence>
<evidence type="ECO:0000256" key="3">
    <source>
        <dbReference type="ARBA" id="ARBA00022490"/>
    </source>
</evidence>
<feature type="compositionally biased region" description="Basic and acidic residues" evidence="8">
    <location>
        <begin position="1"/>
        <end position="11"/>
    </location>
</feature>
<name>A0AAD3NJA2_LATJO</name>
<feature type="region of interest" description="Disordered" evidence="8">
    <location>
        <begin position="1"/>
        <end position="100"/>
    </location>
</feature>
<evidence type="ECO:0000256" key="8">
    <source>
        <dbReference type="SAM" id="MobiDB-lite"/>
    </source>
</evidence>
<organism evidence="12 13">
    <name type="scientific">Lates japonicus</name>
    <name type="common">Japanese lates</name>
    <dbReference type="NCBI Taxonomy" id="270547"/>
    <lineage>
        <taxon>Eukaryota</taxon>
        <taxon>Metazoa</taxon>
        <taxon>Chordata</taxon>
        <taxon>Craniata</taxon>
        <taxon>Vertebrata</taxon>
        <taxon>Euteleostomi</taxon>
        <taxon>Actinopterygii</taxon>
        <taxon>Neopterygii</taxon>
        <taxon>Teleostei</taxon>
        <taxon>Neoteleostei</taxon>
        <taxon>Acanthomorphata</taxon>
        <taxon>Carangaria</taxon>
        <taxon>Carangaria incertae sedis</taxon>
        <taxon>Centropomidae</taxon>
        <taxon>Lates</taxon>
    </lineage>
</organism>
<evidence type="ECO:0000313" key="11">
    <source>
        <dbReference type="EMBL" id="GLD65625.1"/>
    </source>
</evidence>
<dbReference type="InterPro" id="IPR009060">
    <property type="entry name" value="UBA-like_sf"/>
</dbReference>
<dbReference type="CDD" id="cd14320">
    <property type="entry name" value="UBA_SQSTM"/>
    <property type="match status" value="1"/>
</dbReference>
<dbReference type="Proteomes" id="UP001279410">
    <property type="component" value="Unassembled WGS sequence"/>
</dbReference>
<evidence type="ECO:0000256" key="2">
    <source>
        <dbReference type="ARBA" id="ARBA00004496"/>
    </source>
</evidence>
<keyword evidence="7" id="KW-0539">Nucleus</keyword>
<accession>A0AAD3NJA2</accession>
<protein>
    <submittedName>
        <fullName evidence="12">Sequestosome-1 isoform X2</fullName>
    </submittedName>
</protein>
<dbReference type="AlphaFoldDB" id="A0AAD3NJA2"/>
<evidence type="ECO:0000256" key="7">
    <source>
        <dbReference type="ARBA" id="ARBA00023242"/>
    </source>
</evidence>
<dbReference type="GO" id="GO:0008270">
    <property type="term" value="F:zinc ion binding"/>
    <property type="evidence" value="ECO:0007669"/>
    <property type="project" value="UniProtKB-KW"/>
</dbReference>
<dbReference type="EMBL" id="BRZM01001194">
    <property type="protein sequence ID" value="GLD72725.1"/>
    <property type="molecule type" value="Genomic_DNA"/>
</dbReference>
<evidence type="ECO:0000256" key="5">
    <source>
        <dbReference type="ARBA" id="ARBA00022771"/>
    </source>
</evidence>
<sequence>MNIDVAHEGQRTKVTPPWQSRGVEDNVEMDRGNSDGGAREGSKASCMVSRDSDEECTHLSSREVDPSIVELQSLQPGDQDQGPHSGGRKGVLGDQQAPTGLREAALYPHLPQEADPHLVESLAHMLSVGFTDEGGWLTQHLLAKNFDIGAALDTIQYAIQPWPHQP</sequence>
<evidence type="ECO:0000256" key="1">
    <source>
        <dbReference type="ARBA" id="ARBA00004123"/>
    </source>
</evidence>
<keyword evidence="3" id="KW-0963">Cytoplasm</keyword>
<evidence type="ECO:0000256" key="4">
    <source>
        <dbReference type="ARBA" id="ARBA00022723"/>
    </source>
</evidence>
<dbReference type="GO" id="GO:0005737">
    <property type="term" value="C:cytoplasm"/>
    <property type="evidence" value="ECO:0007669"/>
    <property type="project" value="UniProtKB-SubCell"/>
</dbReference>
<feature type="compositionally biased region" description="Basic and acidic residues" evidence="8">
    <location>
        <begin position="55"/>
        <end position="65"/>
    </location>
</feature>
<keyword evidence="5" id="KW-0863">Zinc-finger</keyword>
<dbReference type="Pfam" id="PF16577">
    <property type="entry name" value="UBA_5"/>
    <property type="match status" value="1"/>
</dbReference>
<dbReference type="EMBL" id="BRZM01003886">
    <property type="protein sequence ID" value="GLD53084.1"/>
    <property type="molecule type" value="Genomic_DNA"/>
</dbReference>
<evidence type="ECO:0000313" key="10">
    <source>
        <dbReference type="EMBL" id="GLD53084.1"/>
    </source>
</evidence>
<dbReference type="Gene3D" id="1.10.8.10">
    <property type="entry name" value="DNA helicase RuvA subunit, C-terminal domain"/>
    <property type="match status" value="1"/>
</dbReference>
<keyword evidence="13" id="KW-1185">Reference proteome</keyword>
<evidence type="ECO:0000313" key="13">
    <source>
        <dbReference type="Proteomes" id="UP001279410"/>
    </source>
</evidence>
<dbReference type="GO" id="GO:0005634">
    <property type="term" value="C:nucleus"/>
    <property type="evidence" value="ECO:0007669"/>
    <property type="project" value="UniProtKB-SubCell"/>
</dbReference>
<proteinExistence type="predicted"/>
<comment type="subcellular location">
    <subcellularLocation>
        <location evidence="2">Cytoplasm</location>
    </subcellularLocation>
    <subcellularLocation>
        <location evidence="1">Nucleus</location>
    </subcellularLocation>
</comment>
<comment type="caution">
    <text evidence="12">The sequence shown here is derived from an EMBL/GenBank/DDBJ whole genome shotgun (WGS) entry which is preliminary data.</text>
</comment>